<evidence type="ECO:0000313" key="3">
    <source>
        <dbReference type="Proteomes" id="UP000320722"/>
    </source>
</evidence>
<keyword evidence="1" id="KW-0732">Signal</keyword>
<sequence precursor="true">MNRMKLTLLMGACFLLCCLAGKTNMSEAADKKTKKETPLLTTCVCNQVPLGPVGTNLWAWMAYRYQYEDDCAAATAVSIINYAPLDSYPETLCVGSGACGASCTQAVTSKKQKTKTEPTFRHFMHPLPARPLARLDLYPPETDFHYEVINTRFLQFGGAAPSVKYAKLFLICLSQSEKPTEQADAIYFWYGFEIDHIEKSQENSVIHLPYGYCEKKTFYRIEGSSGGWSEGECREFTLFNYGGSQYLIRFNH</sequence>
<dbReference type="AlphaFoldDB" id="A0A517WGX3"/>
<accession>A0A517WGX3</accession>
<name>A0A517WGX3_9PLAN</name>
<protein>
    <submittedName>
        <fullName evidence="2">Uncharacterized protein</fullName>
    </submittedName>
</protein>
<dbReference type="Proteomes" id="UP000320722">
    <property type="component" value="Chromosome"/>
</dbReference>
<evidence type="ECO:0000256" key="1">
    <source>
        <dbReference type="SAM" id="SignalP"/>
    </source>
</evidence>
<dbReference type="EMBL" id="CP036347">
    <property type="protein sequence ID" value="QDU04496.1"/>
    <property type="molecule type" value="Genomic_DNA"/>
</dbReference>
<evidence type="ECO:0000313" key="2">
    <source>
        <dbReference type="EMBL" id="QDU04496.1"/>
    </source>
</evidence>
<feature type="chain" id="PRO_5022031249" evidence="1">
    <location>
        <begin position="29"/>
        <end position="252"/>
    </location>
</feature>
<proteinExistence type="predicted"/>
<organism evidence="2 3">
    <name type="scientific">Gimesia chilikensis</name>
    <dbReference type="NCBI Taxonomy" id="2605989"/>
    <lineage>
        <taxon>Bacteria</taxon>
        <taxon>Pseudomonadati</taxon>
        <taxon>Planctomycetota</taxon>
        <taxon>Planctomycetia</taxon>
        <taxon>Planctomycetales</taxon>
        <taxon>Planctomycetaceae</taxon>
        <taxon>Gimesia</taxon>
    </lineage>
</organism>
<gene>
    <name evidence="2" type="ORF">V6x_42240</name>
</gene>
<reference evidence="2 3" key="1">
    <citation type="submission" date="2019-02" db="EMBL/GenBank/DDBJ databases">
        <title>Deep-cultivation of Planctomycetes and their phenomic and genomic characterization uncovers novel biology.</title>
        <authorList>
            <person name="Wiegand S."/>
            <person name="Jogler M."/>
            <person name="Boedeker C."/>
            <person name="Pinto D."/>
            <person name="Vollmers J."/>
            <person name="Rivas-Marin E."/>
            <person name="Kohn T."/>
            <person name="Peeters S.H."/>
            <person name="Heuer A."/>
            <person name="Rast P."/>
            <person name="Oberbeckmann S."/>
            <person name="Bunk B."/>
            <person name="Jeske O."/>
            <person name="Meyerdierks A."/>
            <person name="Storesund J.E."/>
            <person name="Kallscheuer N."/>
            <person name="Luecker S."/>
            <person name="Lage O.M."/>
            <person name="Pohl T."/>
            <person name="Merkel B.J."/>
            <person name="Hornburger P."/>
            <person name="Mueller R.-W."/>
            <person name="Bruemmer F."/>
            <person name="Labrenz M."/>
            <person name="Spormann A.M."/>
            <person name="Op den Camp H."/>
            <person name="Overmann J."/>
            <person name="Amann R."/>
            <person name="Jetten M.S.M."/>
            <person name="Mascher T."/>
            <person name="Medema M.H."/>
            <person name="Devos D.P."/>
            <person name="Kaster A.-K."/>
            <person name="Ovreas L."/>
            <person name="Rohde M."/>
            <person name="Galperin M.Y."/>
            <person name="Jogler C."/>
        </authorList>
    </citation>
    <scope>NUCLEOTIDE SEQUENCE [LARGE SCALE GENOMIC DNA]</scope>
    <source>
        <strain evidence="2 3">V6</strain>
    </source>
</reference>
<feature type="signal peptide" evidence="1">
    <location>
        <begin position="1"/>
        <end position="28"/>
    </location>
</feature>